<organism evidence="2 3">
    <name type="scientific">Ruegeria atlantica</name>
    <dbReference type="NCBI Taxonomy" id="81569"/>
    <lineage>
        <taxon>Bacteria</taxon>
        <taxon>Pseudomonadati</taxon>
        <taxon>Pseudomonadota</taxon>
        <taxon>Alphaproteobacteria</taxon>
        <taxon>Rhodobacterales</taxon>
        <taxon>Roseobacteraceae</taxon>
        <taxon>Ruegeria</taxon>
    </lineage>
</organism>
<sequence length="316" mass="34643">MPDQTAQKEKASAEVTTFGQAAPSMFANGYTPIPLAPATKQPMLAGWSKLNTAGWVETDLVREIQHNANAACGWAIDSKHLAVDIDITDKAVAEETASIALKTLGDTPLVRIGQEPKRLLIYRTDESIRSRKLNPVELFAGTGQCAVFGWHAKAGRPYLWPHANLLDTAADCPSVPLVTSGKAQTFLSAIQPLIRPQSACRKSKHGQQPTDLHQAMSELVRRLPWRRAAQRLIEQSDHGNMMLTVYAVCASARRNGIDEDQLVRLLERHADHIIDVIGDDAVDRILDGLYGQPETPALEWATNILTHNEGRANNGN</sequence>
<dbReference type="AlphaFoldDB" id="A0A0P1E3I6"/>
<name>A0A0P1E3I6_9RHOB</name>
<proteinExistence type="predicted"/>
<protein>
    <recommendedName>
        <fullName evidence="1">DNA primase/polymerase bifunctional N-terminal domain-containing protein</fullName>
    </recommendedName>
</protein>
<dbReference type="Proteomes" id="UP000050786">
    <property type="component" value="Unassembled WGS sequence"/>
</dbReference>
<keyword evidence="3" id="KW-1185">Reference proteome</keyword>
<evidence type="ECO:0000313" key="3">
    <source>
        <dbReference type="Proteomes" id="UP000050786"/>
    </source>
</evidence>
<accession>A0A0P1E3I6</accession>
<dbReference type="SUPFAM" id="SSF56747">
    <property type="entry name" value="Prim-pol domain"/>
    <property type="match status" value="1"/>
</dbReference>
<evidence type="ECO:0000313" key="2">
    <source>
        <dbReference type="EMBL" id="CUH42061.1"/>
    </source>
</evidence>
<dbReference type="Pfam" id="PF09250">
    <property type="entry name" value="Prim-Pol"/>
    <property type="match status" value="1"/>
</dbReference>
<dbReference type="InterPro" id="IPR015330">
    <property type="entry name" value="DNA_primase/pol_bifunc_N"/>
</dbReference>
<gene>
    <name evidence="2" type="ORF">RUM4293_00946</name>
</gene>
<evidence type="ECO:0000259" key="1">
    <source>
        <dbReference type="Pfam" id="PF09250"/>
    </source>
</evidence>
<reference evidence="3" key="1">
    <citation type="submission" date="2015-09" db="EMBL/GenBank/DDBJ databases">
        <authorList>
            <person name="Rodrigo-Torres L."/>
            <person name="Arahal D.R."/>
        </authorList>
    </citation>
    <scope>NUCLEOTIDE SEQUENCE [LARGE SCALE GENOMIC DNA]</scope>
    <source>
        <strain evidence="3">CECT 4293</strain>
    </source>
</reference>
<dbReference type="RefSeq" id="WP_058272178.1">
    <property type="nucleotide sequence ID" value="NZ_CYPS01000011.1"/>
</dbReference>
<dbReference type="EMBL" id="CYPS01000011">
    <property type="protein sequence ID" value="CUH42061.1"/>
    <property type="molecule type" value="Genomic_DNA"/>
</dbReference>
<feature type="domain" description="DNA primase/polymerase bifunctional N-terminal" evidence="1">
    <location>
        <begin position="25"/>
        <end position="173"/>
    </location>
</feature>